<dbReference type="KEGG" id="rfo:REIFOR_03197"/>
<name>A0A2K8KUD0_9GAMM</name>
<dbReference type="GO" id="GO:0005737">
    <property type="term" value="C:cytoplasm"/>
    <property type="evidence" value="ECO:0007669"/>
    <property type="project" value="InterPro"/>
</dbReference>
<evidence type="ECO:0000256" key="5">
    <source>
        <dbReference type="ARBA" id="ARBA00023284"/>
    </source>
</evidence>
<dbReference type="CDD" id="cd00498">
    <property type="entry name" value="Hsp33"/>
    <property type="match status" value="1"/>
</dbReference>
<evidence type="ECO:0000256" key="4">
    <source>
        <dbReference type="ARBA" id="ARBA00023186"/>
    </source>
</evidence>
<evidence type="ECO:0000313" key="7">
    <source>
        <dbReference type="Proteomes" id="UP000229757"/>
    </source>
</evidence>
<organism evidence="6 7">
    <name type="scientific">Reinekea forsetii</name>
    <dbReference type="NCBI Taxonomy" id="1336806"/>
    <lineage>
        <taxon>Bacteria</taxon>
        <taxon>Pseudomonadati</taxon>
        <taxon>Pseudomonadota</taxon>
        <taxon>Gammaproteobacteria</taxon>
        <taxon>Oceanospirillales</taxon>
        <taxon>Saccharospirillaceae</taxon>
        <taxon>Reinekea</taxon>
    </lineage>
</organism>
<dbReference type="InterPro" id="IPR016153">
    <property type="entry name" value="Heat_shock_Hsp33_N"/>
</dbReference>
<dbReference type="InterPro" id="IPR016154">
    <property type="entry name" value="Heat_shock_Hsp33_C"/>
</dbReference>
<keyword evidence="5" id="KW-0676">Redox-active center</keyword>
<dbReference type="GO" id="GO:0051082">
    <property type="term" value="F:unfolded protein binding"/>
    <property type="evidence" value="ECO:0007669"/>
    <property type="project" value="InterPro"/>
</dbReference>
<dbReference type="EMBL" id="CP011797">
    <property type="protein sequence ID" value="ATX78303.1"/>
    <property type="molecule type" value="Genomic_DNA"/>
</dbReference>
<accession>A0A2K8KUD0</accession>
<dbReference type="InterPro" id="IPR023212">
    <property type="entry name" value="Hsp33_helix_hairpin_bin_dom_sf"/>
</dbReference>
<dbReference type="GO" id="GO:0042026">
    <property type="term" value="P:protein refolding"/>
    <property type="evidence" value="ECO:0007669"/>
    <property type="project" value="TreeGrafter"/>
</dbReference>
<keyword evidence="7" id="KW-1185">Reference proteome</keyword>
<dbReference type="Gene3D" id="1.10.287.480">
    <property type="entry name" value="helix hairpin bin"/>
    <property type="match status" value="1"/>
</dbReference>
<dbReference type="SUPFAM" id="SSF118352">
    <property type="entry name" value="HSP33 redox switch-like"/>
    <property type="match status" value="1"/>
</dbReference>
<keyword evidence="3" id="KW-1015">Disulfide bond</keyword>
<proteinExistence type="predicted"/>
<sequence length="295" mass="32761">MTVLDNTTRFLFADSAVRGELTQLDRSVSEVLSKHHYPAAIQPLLGEFMAAAAMLSDTIKFEGTLSLQVRGSGQVRSLMAECRDNRALRALAQYNDDFDDRGPILGEGQMAITIEPKQGHRYQGVVEINDSDLGLAQVLEGYFQRSEQIRTRIWLFADQHKAGGLMLQAMPQSASESSLTGGDDEDDDSWSRLVILASTLKPEEIFGLEAETVLHRLFHEEPVRLYPPRPLEFECTCSADRSGNAIITLGAPEALALIEELGHIDIDCQFCHERYIFGADDVQRLFSPSADDTLN</sequence>
<gene>
    <name evidence="6" type="ORF">REIFOR_03197</name>
</gene>
<dbReference type="OrthoDB" id="9793753at2"/>
<dbReference type="SUPFAM" id="SSF64397">
    <property type="entry name" value="Hsp33 domain"/>
    <property type="match status" value="1"/>
</dbReference>
<keyword evidence="6" id="KW-0346">Stress response</keyword>
<reference evidence="6 7" key="1">
    <citation type="journal article" date="2017" name="Environ. Microbiol.">
        <title>Genomic and physiological analyses of 'Reinekea forsetii' reveal a versatile opportunistic lifestyle during spring algae blooms.</title>
        <authorList>
            <person name="Avci B."/>
            <person name="Hahnke R.L."/>
            <person name="Chafee M."/>
            <person name="Fischer T."/>
            <person name="Gruber-Vodicka H."/>
            <person name="Tegetmeyer H.E."/>
            <person name="Harder J."/>
            <person name="Fuchs B.M."/>
            <person name="Amann R.I."/>
            <person name="Teeling H."/>
        </authorList>
    </citation>
    <scope>NUCLEOTIDE SEQUENCE [LARGE SCALE GENOMIC DNA]</scope>
    <source>
        <strain evidence="6 7">Hel1_31_D35</strain>
    </source>
</reference>
<dbReference type="InterPro" id="IPR000397">
    <property type="entry name" value="Heat_shock_Hsp33"/>
</dbReference>
<dbReference type="NCBIfam" id="NF001033">
    <property type="entry name" value="PRK00114.1"/>
    <property type="match status" value="1"/>
</dbReference>
<dbReference type="PIRSF" id="PIRSF005261">
    <property type="entry name" value="Heat_shock_Hsp33"/>
    <property type="match status" value="1"/>
</dbReference>
<keyword evidence="4" id="KW-0143">Chaperone</keyword>
<evidence type="ECO:0000313" key="6">
    <source>
        <dbReference type="EMBL" id="ATX78303.1"/>
    </source>
</evidence>
<evidence type="ECO:0000256" key="2">
    <source>
        <dbReference type="ARBA" id="ARBA00022833"/>
    </source>
</evidence>
<dbReference type="Gene3D" id="3.55.30.10">
    <property type="entry name" value="Hsp33 domain"/>
    <property type="match status" value="1"/>
</dbReference>
<dbReference type="Gene3D" id="3.90.1280.10">
    <property type="entry name" value="HSP33 redox switch-like"/>
    <property type="match status" value="1"/>
</dbReference>
<dbReference type="Pfam" id="PF01430">
    <property type="entry name" value="HSP33"/>
    <property type="match status" value="1"/>
</dbReference>
<protein>
    <submittedName>
        <fullName evidence="6">33 kDa chaperonin (Heat shock protein 33) (Hsp33)</fullName>
    </submittedName>
</protein>
<dbReference type="PANTHER" id="PTHR30111:SF1">
    <property type="entry name" value="33 KDA CHAPERONIN"/>
    <property type="match status" value="1"/>
</dbReference>
<dbReference type="Proteomes" id="UP000229757">
    <property type="component" value="Chromosome"/>
</dbReference>
<dbReference type="PANTHER" id="PTHR30111">
    <property type="entry name" value="33 KDA CHAPERONIN"/>
    <property type="match status" value="1"/>
</dbReference>
<dbReference type="GO" id="GO:0044183">
    <property type="term" value="F:protein folding chaperone"/>
    <property type="evidence" value="ECO:0007669"/>
    <property type="project" value="TreeGrafter"/>
</dbReference>
<keyword evidence="2" id="KW-0862">Zinc</keyword>
<evidence type="ECO:0000256" key="3">
    <source>
        <dbReference type="ARBA" id="ARBA00023157"/>
    </source>
</evidence>
<evidence type="ECO:0000256" key="1">
    <source>
        <dbReference type="ARBA" id="ARBA00022490"/>
    </source>
</evidence>
<dbReference type="RefSeq" id="WP_100258501.1">
    <property type="nucleotide sequence ID" value="NZ_CP011797.1"/>
</dbReference>
<dbReference type="AlphaFoldDB" id="A0A2K8KUD0"/>
<keyword evidence="1" id="KW-0963">Cytoplasm</keyword>